<reference evidence="1" key="1">
    <citation type="submission" date="2018-11" db="EMBL/GenBank/DDBJ databases">
        <authorList>
            <consortium name="Pathogen Informatics"/>
        </authorList>
    </citation>
    <scope>NUCLEOTIDE SEQUENCE</scope>
</reference>
<dbReference type="Proteomes" id="UP000784294">
    <property type="component" value="Unassembled WGS sequence"/>
</dbReference>
<gene>
    <name evidence="1" type="ORF">PXEA_LOCUS12436</name>
</gene>
<name>A0A448WS98_9PLAT</name>
<proteinExistence type="predicted"/>
<sequence length="69" mass="7904">MLGVGERDRPSIRRNRLSIQTIQCLGRINSLSLAGSQYQRTMEAENFLQSAWSEKAFRRRPVPSPLLSE</sequence>
<accession>A0A448WS98</accession>
<dbReference type="EMBL" id="CAAALY010039587">
    <property type="protein sequence ID" value="VEL18996.1"/>
    <property type="molecule type" value="Genomic_DNA"/>
</dbReference>
<organism evidence="1 2">
    <name type="scientific">Protopolystoma xenopodis</name>
    <dbReference type="NCBI Taxonomy" id="117903"/>
    <lineage>
        <taxon>Eukaryota</taxon>
        <taxon>Metazoa</taxon>
        <taxon>Spiralia</taxon>
        <taxon>Lophotrochozoa</taxon>
        <taxon>Platyhelminthes</taxon>
        <taxon>Monogenea</taxon>
        <taxon>Polyopisthocotylea</taxon>
        <taxon>Polystomatidea</taxon>
        <taxon>Polystomatidae</taxon>
        <taxon>Protopolystoma</taxon>
    </lineage>
</organism>
<keyword evidence="2" id="KW-1185">Reference proteome</keyword>
<protein>
    <submittedName>
        <fullName evidence="1">Uncharacterized protein</fullName>
    </submittedName>
</protein>
<dbReference type="AlphaFoldDB" id="A0A448WS98"/>
<evidence type="ECO:0000313" key="2">
    <source>
        <dbReference type="Proteomes" id="UP000784294"/>
    </source>
</evidence>
<comment type="caution">
    <text evidence="1">The sequence shown here is derived from an EMBL/GenBank/DDBJ whole genome shotgun (WGS) entry which is preliminary data.</text>
</comment>
<evidence type="ECO:0000313" key="1">
    <source>
        <dbReference type="EMBL" id="VEL18996.1"/>
    </source>
</evidence>